<sequence>MPARRARHRTRQVIDTALQFLADEANAHLLRRTGSELGAVTPGTVVDDAGRWTGPMDTTRLLMFQVEEERALRSQLPERTLVGGREVSLPPPLRLNLVLLFAGRFQQYGTAMRTLSHLMAFFQARPVFSAAESPDLPPGVERLTMELLSWGPEQVSQMWSAIGARQLPSVLYRLRMVVLQDSEPQGTGLPITVIQASVGGR</sequence>
<protein>
    <submittedName>
        <fullName evidence="2">DUF4255 domain-containing protein</fullName>
    </submittedName>
</protein>
<proteinExistence type="predicted"/>
<accession>A0A3S2TJM9</accession>
<dbReference type="InterPro" id="IPR025351">
    <property type="entry name" value="Pvc16_N"/>
</dbReference>
<evidence type="ECO:0000313" key="2">
    <source>
        <dbReference type="EMBL" id="RVT48946.1"/>
    </source>
</evidence>
<dbReference type="EMBL" id="SACT01000009">
    <property type="protein sequence ID" value="RVT48946.1"/>
    <property type="molecule type" value="Genomic_DNA"/>
</dbReference>
<keyword evidence="3" id="KW-1185">Reference proteome</keyword>
<evidence type="ECO:0000259" key="1">
    <source>
        <dbReference type="Pfam" id="PF14065"/>
    </source>
</evidence>
<feature type="domain" description="Pvc16 N-terminal" evidence="1">
    <location>
        <begin position="23"/>
        <end position="192"/>
    </location>
</feature>
<dbReference type="Pfam" id="PF14065">
    <property type="entry name" value="Pvc16_N"/>
    <property type="match status" value="1"/>
</dbReference>
<name>A0A3S2TJM9_9BURK</name>
<evidence type="ECO:0000313" key="3">
    <source>
        <dbReference type="Proteomes" id="UP000288178"/>
    </source>
</evidence>
<dbReference type="Proteomes" id="UP000288178">
    <property type="component" value="Unassembled WGS sequence"/>
</dbReference>
<reference evidence="2 3" key="1">
    <citation type="submission" date="2019-01" db="EMBL/GenBank/DDBJ databases">
        <authorList>
            <person name="Chen W.-M."/>
        </authorList>
    </citation>
    <scope>NUCLEOTIDE SEQUENCE [LARGE SCALE GENOMIC DNA]</scope>
    <source>
        <strain evidence="2 3">ICH-3</strain>
    </source>
</reference>
<organism evidence="2 3">
    <name type="scientific">Rubrivivax albus</name>
    <dbReference type="NCBI Taxonomy" id="2499835"/>
    <lineage>
        <taxon>Bacteria</taxon>
        <taxon>Pseudomonadati</taxon>
        <taxon>Pseudomonadota</taxon>
        <taxon>Betaproteobacteria</taxon>
        <taxon>Burkholderiales</taxon>
        <taxon>Sphaerotilaceae</taxon>
        <taxon>Rubrivivax</taxon>
    </lineage>
</organism>
<dbReference type="AlphaFoldDB" id="A0A3S2TJM9"/>
<gene>
    <name evidence="2" type="ORF">ENE75_21595</name>
</gene>
<comment type="caution">
    <text evidence="2">The sequence shown here is derived from an EMBL/GenBank/DDBJ whole genome shotgun (WGS) entry which is preliminary data.</text>
</comment>